<dbReference type="Gene3D" id="1.20.58.60">
    <property type="match status" value="2"/>
</dbReference>
<dbReference type="SUPFAM" id="SSF46966">
    <property type="entry name" value="Spectrin repeat"/>
    <property type="match status" value="1"/>
</dbReference>
<gene>
    <name evidence="1" type="ORF">TPAB3V08_LOCUS12405</name>
</gene>
<comment type="caution">
    <text evidence="1">The sequence shown here is derived from an EMBL/GenBank/DDBJ whole genome shotgun (WGS) entry which is preliminary data.</text>
</comment>
<reference evidence="1" key="1">
    <citation type="submission" date="2021-03" db="EMBL/GenBank/DDBJ databases">
        <authorList>
            <person name="Tran Van P."/>
        </authorList>
    </citation>
    <scope>NUCLEOTIDE SEQUENCE</scope>
</reference>
<keyword evidence="2" id="KW-1185">Reference proteome</keyword>
<dbReference type="Proteomes" id="UP001153148">
    <property type="component" value="Unassembled WGS sequence"/>
</dbReference>
<accession>A0ABN7PFL0</accession>
<evidence type="ECO:0000313" key="2">
    <source>
        <dbReference type="Proteomes" id="UP001153148"/>
    </source>
</evidence>
<sequence>MMDADKMKIHYERLTSNLLEWIRLKVVELEDRDFPNSLEGIQKDLTRFKDYRTIEKPPKYKERSEIEDLDGQLIHDLERSWEGLERAEYRREVALRQELLRQQRLEHLNYKFEKKVRGTAHCHCHIPRVKGTRFTLGRA</sequence>
<name>A0ABN7PFL0_TIMPD</name>
<evidence type="ECO:0000313" key="1">
    <source>
        <dbReference type="EMBL" id="CAG2065461.1"/>
    </source>
</evidence>
<dbReference type="EMBL" id="CAJPIN010043292">
    <property type="protein sequence ID" value="CAG2065461.1"/>
    <property type="molecule type" value="Genomic_DNA"/>
</dbReference>
<organism evidence="1 2">
    <name type="scientific">Timema podura</name>
    <name type="common">Walking stick</name>
    <dbReference type="NCBI Taxonomy" id="61482"/>
    <lineage>
        <taxon>Eukaryota</taxon>
        <taxon>Metazoa</taxon>
        <taxon>Ecdysozoa</taxon>
        <taxon>Arthropoda</taxon>
        <taxon>Hexapoda</taxon>
        <taxon>Insecta</taxon>
        <taxon>Pterygota</taxon>
        <taxon>Neoptera</taxon>
        <taxon>Polyneoptera</taxon>
        <taxon>Phasmatodea</taxon>
        <taxon>Timematodea</taxon>
        <taxon>Timematoidea</taxon>
        <taxon>Timematidae</taxon>
        <taxon>Timema</taxon>
    </lineage>
</organism>
<protein>
    <submittedName>
        <fullName evidence="1">Uncharacterized protein</fullName>
    </submittedName>
</protein>
<proteinExistence type="predicted"/>
<dbReference type="PANTHER" id="PTHR11915">
    <property type="entry name" value="SPECTRIN/FILAMIN RELATED CYTOSKELETAL PROTEIN"/>
    <property type="match status" value="1"/>
</dbReference>